<dbReference type="Pfam" id="PF00188">
    <property type="entry name" value="CAP"/>
    <property type="match status" value="1"/>
</dbReference>
<evidence type="ECO:0000313" key="4">
    <source>
        <dbReference type="Proteomes" id="UP000001940"/>
    </source>
</evidence>
<evidence type="ECO:0000259" key="2">
    <source>
        <dbReference type="SMART" id="SM00198"/>
    </source>
</evidence>
<dbReference type="eggNOG" id="KOG3017">
    <property type="taxonomic scope" value="Eukaryota"/>
</dbReference>
<sequence>MKFALCLLAIFGCATAQFSSTAQGQIVDAHNKLRSAIAQGSYVAAGTQEPSASNMRKIVWDETVAAAAQEYAEGCPDDHSGTSYGENLYWSWSSSAPSSLDKFGVAASNSWESEFQKYGWTSTFLDEAGFATGIGHATQMAWAETSKIGCGIKNCGKDANKKNMYKVAVVCQYDSAGNMMDSDIYQQGETCSACSEDASCEQDSGLCA</sequence>
<dbReference type="SMART" id="SM00198">
    <property type="entry name" value="SCP"/>
    <property type="match status" value="1"/>
</dbReference>
<protein>
    <submittedName>
        <fullName evidence="3">SCP domain-containing protein</fullName>
    </submittedName>
</protein>
<dbReference type="SUPFAM" id="SSF55797">
    <property type="entry name" value="PR-1-like"/>
    <property type="match status" value="1"/>
</dbReference>
<dbReference type="STRING" id="6239.H10D18.4.1"/>
<dbReference type="IntAct" id="Q9N5N4">
    <property type="interactions" value="1"/>
</dbReference>
<dbReference type="Proteomes" id="UP000001940">
    <property type="component" value="Chromosome V"/>
</dbReference>
<dbReference type="GO" id="GO:0005615">
    <property type="term" value="C:extracellular space"/>
    <property type="evidence" value="ECO:0000318"/>
    <property type="project" value="GO_Central"/>
</dbReference>
<proteinExistence type="evidence at protein level"/>
<dbReference type="FunFam" id="3.40.33.10:FF:000013">
    <property type="entry name" value="SCP-Like extracellular protein"/>
    <property type="match status" value="1"/>
</dbReference>
<dbReference type="PANTHER" id="PTHR10334">
    <property type="entry name" value="CYSTEINE-RICH SECRETORY PROTEIN-RELATED"/>
    <property type="match status" value="1"/>
</dbReference>
<feature type="signal peptide" evidence="1">
    <location>
        <begin position="1"/>
        <end position="16"/>
    </location>
</feature>
<dbReference type="KEGG" id="cel:CELE_H10D18.4"/>
<dbReference type="OrthoDB" id="5874910at2759"/>
<dbReference type="PeptideAtlas" id="Q9N5N4"/>
<dbReference type="Gene3D" id="3.40.33.10">
    <property type="entry name" value="CAP"/>
    <property type="match status" value="1"/>
</dbReference>
<dbReference type="PaxDb" id="6239-H10D18.4"/>
<evidence type="ECO:0000313" key="5">
    <source>
        <dbReference type="WormBase" id="H10D18.4"/>
    </source>
</evidence>
<dbReference type="HOGENOM" id="CLU_035730_7_1_1"/>
<reference evidence="3 4" key="1">
    <citation type="journal article" date="1998" name="Science">
        <title>Genome sequence of the nematode C. elegans: a platform for investigating biology.</title>
        <authorList>
            <consortium name="The C. elegans sequencing consortium"/>
            <person name="Sulson J.E."/>
            <person name="Waterston R."/>
        </authorList>
    </citation>
    <scope>NUCLEOTIDE SEQUENCE [LARGE SCALE GENOMIC DNA]</scope>
    <source>
        <strain evidence="3 4">Bristol N2</strain>
    </source>
</reference>
<keyword evidence="6" id="KW-1267">Proteomics identification</keyword>
<dbReference type="InterPro" id="IPR002413">
    <property type="entry name" value="V5_allergen-like"/>
</dbReference>
<name>Q9N5N4_CAEEL</name>
<dbReference type="InParanoid" id="Q9N5N4"/>
<organism evidence="3 4">
    <name type="scientific">Caenorhabditis elegans</name>
    <dbReference type="NCBI Taxonomy" id="6239"/>
    <lineage>
        <taxon>Eukaryota</taxon>
        <taxon>Metazoa</taxon>
        <taxon>Ecdysozoa</taxon>
        <taxon>Nematoda</taxon>
        <taxon>Chromadorea</taxon>
        <taxon>Rhabditida</taxon>
        <taxon>Rhabditina</taxon>
        <taxon>Rhabditomorpha</taxon>
        <taxon>Rhabditoidea</taxon>
        <taxon>Rhabditidae</taxon>
        <taxon>Peloderinae</taxon>
        <taxon>Caenorhabditis</taxon>
    </lineage>
</organism>
<accession>Q9N5N4</accession>
<dbReference type="InterPro" id="IPR014044">
    <property type="entry name" value="CAP_dom"/>
</dbReference>
<dbReference type="OMA" id="LYMSSFQ"/>
<dbReference type="GeneID" id="178798"/>
<feature type="chain" id="PRO_5004330380" evidence="1">
    <location>
        <begin position="17"/>
        <end position="208"/>
    </location>
</feature>
<dbReference type="PRINTS" id="PR00838">
    <property type="entry name" value="V5ALLERGEN"/>
</dbReference>
<dbReference type="FunCoup" id="Q9N5N4">
    <property type="interactions" value="68"/>
</dbReference>
<feature type="domain" description="SCP" evidence="2">
    <location>
        <begin position="21"/>
        <end position="181"/>
    </location>
</feature>
<dbReference type="SMR" id="Q9N5N4"/>
<evidence type="ECO:0007829" key="6">
    <source>
        <dbReference type="PeptideAtlas" id="Q9N5N4"/>
    </source>
</evidence>
<dbReference type="PRINTS" id="PR00837">
    <property type="entry name" value="V5TPXLIKE"/>
</dbReference>
<dbReference type="Reactome" id="R-CEL-6798695">
    <property type="pathway name" value="Neutrophil degranulation"/>
</dbReference>
<dbReference type="UCSC" id="H10D18.4">
    <property type="organism name" value="c. elegans"/>
</dbReference>
<dbReference type="InterPro" id="IPR001283">
    <property type="entry name" value="CRISP-related"/>
</dbReference>
<keyword evidence="4" id="KW-1185">Reference proteome</keyword>
<dbReference type="CDD" id="cd05380">
    <property type="entry name" value="CAP_euk"/>
    <property type="match status" value="1"/>
</dbReference>
<keyword evidence="1" id="KW-0732">Signal</keyword>
<dbReference type="EMBL" id="BX284605">
    <property type="protein sequence ID" value="CCD71373.1"/>
    <property type="molecule type" value="Genomic_DNA"/>
</dbReference>
<dbReference type="AGR" id="WB:WBGene00019179"/>
<evidence type="ECO:0000256" key="1">
    <source>
        <dbReference type="SAM" id="SignalP"/>
    </source>
</evidence>
<gene>
    <name evidence="3 5" type="primary">scl-13</name>
    <name evidence="3" type="ORF">CELE_H10D18.4</name>
    <name evidence="5" type="ORF">H10D18.4</name>
</gene>
<dbReference type="PhylomeDB" id="Q9N5N4"/>
<dbReference type="CTD" id="178798"/>
<dbReference type="AlphaFoldDB" id="Q9N5N4"/>
<dbReference type="WormBase" id="H10D18.4">
    <property type="protein sequence ID" value="CE20952"/>
    <property type="gene ID" value="WBGene00019179"/>
    <property type="gene designation" value="scl-13"/>
</dbReference>
<dbReference type="InterPro" id="IPR035940">
    <property type="entry name" value="CAP_sf"/>
</dbReference>
<evidence type="ECO:0000313" key="3">
    <source>
        <dbReference type="EMBL" id="CCD71373.1"/>
    </source>
</evidence>
<dbReference type="RefSeq" id="NP_504055.1">
    <property type="nucleotide sequence ID" value="NM_071654.6"/>
</dbReference>